<dbReference type="KEGG" id="mcub:MCBB_1151"/>
<accession>A0A1D3L2H3</accession>
<dbReference type="GeneID" id="30411996"/>
<sequence length="232" mass="27175">MDLEGCINEYITGREEQPMKRADGRYSSFDYCYNYFYSFYNENRIEKLATDENIQMSCLQIGFYLASSGLMGRSSSLIERSIRNFQGVVSTISQMDPVLWEIDLDSYTPENVELLMECRNRIIASFSEDVMVSEAIVTRIMLGVFGNIPVFDQYFKNSMKMKKVNHRSLIKLREFYEENKAIFNSYDVHTLDFLTGKETDVLYTKARLLDIYGYLNGQFKKHEICMDWSVDI</sequence>
<gene>
    <name evidence="1" type="ORF">MCBB_1151</name>
</gene>
<evidence type="ECO:0000313" key="2">
    <source>
        <dbReference type="Proteomes" id="UP000094707"/>
    </source>
</evidence>
<dbReference type="EMBL" id="LT607756">
    <property type="protein sequence ID" value="SCG85709.1"/>
    <property type="molecule type" value="Genomic_DNA"/>
</dbReference>
<dbReference type="Proteomes" id="UP000094707">
    <property type="component" value="Chromosome I"/>
</dbReference>
<proteinExistence type="predicted"/>
<protein>
    <submittedName>
        <fullName evidence="1">Uncharacterized protein</fullName>
    </submittedName>
</protein>
<dbReference type="AlphaFoldDB" id="A0A1D3L2H3"/>
<reference evidence="1 2" key="1">
    <citation type="submission" date="2016-08" db="EMBL/GenBank/DDBJ databases">
        <authorList>
            <person name="Seilhamer J.J."/>
        </authorList>
    </citation>
    <scope>NUCLEOTIDE SEQUENCE [LARGE SCALE GENOMIC DNA]</scope>
    <source>
        <strain evidence="1">Buetzberg</strain>
    </source>
</reference>
<organism evidence="1 2">
    <name type="scientific">Methanobacterium congolense</name>
    <dbReference type="NCBI Taxonomy" id="118062"/>
    <lineage>
        <taxon>Archaea</taxon>
        <taxon>Methanobacteriati</taxon>
        <taxon>Methanobacteriota</taxon>
        <taxon>Methanomada group</taxon>
        <taxon>Methanobacteria</taxon>
        <taxon>Methanobacteriales</taxon>
        <taxon>Methanobacteriaceae</taxon>
        <taxon>Methanobacterium</taxon>
    </lineage>
</organism>
<dbReference type="OrthoDB" id="70611at2157"/>
<dbReference type="RefSeq" id="WP_071906840.1">
    <property type="nucleotide sequence ID" value="NZ_LT607756.1"/>
</dbReference>
<keyword evidence="2" id="KW-1185">Reference proteome</keyword>
<name>A0A1D3L2H3_9EURY</name>
<evidence type="ECO:0000313" key="1">
    <source>
        <dbReference type="EMBL" id="SCG85709.1"/>
    </source>
</evidence>